<organism evidence="2 3">
    <name type="scientific">Agaribacillus aureus</name>
    <dbReference type="NCBI Taxonomy" id="3051825"/>
    <lineage>
        <taxon>Bacteria</taxon>
        <taxon>Pseudomonadati</taxon>
        <taxon>Bacteroidota</taxon>
        <taxon>Cytophagia</taxon>
        <taxon>Cytophagales</taxon>
        <taxon>Splendidivirgaceae</taxon>
        <taxon>Agaribacillus</taxon>
    </lineage>
</organism>
<keyword evidence="1" id="KW-1133">Transmembrane helix</keyword>
<feature type="transmembrane region" description="Helical" evidence="1">
    <location>
        <begin position="76"/>
        <end position="109"/>
    </location>
</feature>
<sequence length="309" mass="35253">MSQSKPITIRKTRDFGEKLNATIEFIRANFKALFRSIIFIGGPLMLITSVLMGFYQNNVMWLSRGTSVPFDISEGFLTEVVAVSLLAMFFSILTFALVVTIINEYVVIYMEEQRNDIEPVEVWQRVKKDYLMVLLSSIGYSLVVMVGTVFFIIPGFYLFVTLSLIYIVQVTERIGFFSAFTRCISIINGKWWSTFGINLVCWFIWGVLVYALLIPYYIVTFAEMFHNIADGGQPAIFNEPSPVTKVLTVVFSAVYMVGSYIVMMIPVIGVAFQYFNLVERKESTGLMQKIDSFGTKEANTDSEEEHEEY</sequence>
<feature type="transmembrane region" description="Helical" evidence="1">
    <location>
        <begin position="159"/>
        <end position="180"/>
    </location>
</feature>
<accession>A0ABT8L6N2</accession>
<keyword evidence="3" id="KW-1185">Reference proteome</keyword>
<feature type="transmembrane region" description="Helical" evidence="1">
    <location>
        <begin position="130"/>
        <end position="153"/>
    </location>
</feature>
<name>A0ABT8L6N2_9BACT</name>
<evidence type="ECO:0000313" key="3">
    <source>
        <dbReference type="Proteomes" id="UP001172083"/>
    </source>
</evidence>
<gene>
    <name evidence="2" type="ORF">QQ020_11545</name>
</gene>
<dbReference type="Proteomes" id="UP001172083">
    <property type="component" value="Unassembled WGS sequence"/>
</dbReference>
<comment type="caution">
    <text evidence="2">The sequence shown here is derived from an EMBL/GenBank/DDBJ whole genome shotgun (WGS) entry which is preliminary data.</text>
</comment>
<evidence type="ECO:0008006" key="4">
    <source>
        <dbReference type="Google" id="ProtNLM"/>
    </source>
</evidence>
<feature type="transmembrane region" description="Helical" evidence="1">
    <location>
        <begin position="246"/>
        <end position="272"/>
    </location>
</feature>
<dbReference type="EMBL" id="JAUJEB010000001">
    <property type="protein sequence ID" value="MDN5212687.1"/>
    <property type="molecule type" value="Genomic_DNA"/>
</dbReference>
<proteinExistence type="predicted"/>
<keyword evidence="1" id="KW-0812">Transmembrane</keyword>
<feature type="transmembrane region" description="Helical" evidence="1">
    <location>
        <begin position="32"/>
        <end position="56"/>
    </location>
</feature>
<evidence type="ECO:0000313" key="2">
    <source>
        <dbReference type="EMBL" id="MDN5212687.1"/>
    </source>
</evidence>
<protein>
    <recommendedName>
        <fullName evidence="4">Integral membrane protein</fullName>
    </recommendedName>
</protein>
<dbReference type="RefSeq" id="WP_346758004.1">
    <property type="nucleotide sequence ID" value="NZ_JAUJEB010000001.1"/>
</dbReference>
<evidence type="ECO:0000256" key="1">
    <source>
        <dbReference type="SAM" id="Phobius"/>
    </source>
</evidence>
<reference evidence="2" key="1">
    <citation type="submission" date="2023-06" db="EMBL/GenBank/DDBJ databases">
        <title>Genomic of Agaribacillus aureum.</title>
        <authorList>
            <person name="Wang G."/>
        </authorList>
    </citation>
    <scope>NUCLEOTIDE SEQUENCE</scope>
    <source>
        <strain evidence="2">BMA12</strain>
    </source>
</reference>
<keyword evidence="1" id="KW-0472">Membrane</keyword>
<feature type="transmembrane region" description="Helical" evidence="1">
    <location>
        <begin position="192"/>
        <end position="218"/>
    </location>
</feature>